<feature type="signal peptide" evidence="1">
    <location>
        <begin position="1"/>
        <end position="21"/>
    </location>
</feature>
<name>A0ABY4ZPV4_9CAUL</name>
<proteinExistence type="predicted"/>
<keyword evidence="3" id="KW-1185">Reference proteome</keyword>
<evidence type="ECO:0000313" key="2">
    <source>
        <dbReference type="EMBL" id="USQ94822.1"/>
    </source>
</evidence>
<dbReference type="EMBL" id="CP096040">
    <property type="protein sequence ID" value="USQ94822.1"/>
    <property type="molecule type" value="Genomic_DNA"/>
</dbReference>
<keyword evidence="1" id="KW-0732">Signal</keyword>
<evidence type="ECO:0008006" key="4">
    <source>
        <dbReference type="Google" id="ProtNLM"/>
    </source>
</evidence>
<dbReference type="Proteomes" id="UP001057520">
    <property type="component" value="Chromosome"/>
</dbReference>
<evidence type="ECO:0000313" key="3">
    <source>
        <dbReference type="Proteomes" id="UP001057520"/>
    </source>
</evidence>
<accession>A0ABY4ZPV4</accession>
<evidence type="ECO:0000256" key="1">
    <source>
        <dbReference type="SAM" id="SignalP"/>
    </source>
</evidence>
<dbReference type="PROSITE" id="PS51257">
    <property type="entry name" value="PROKAR_LIPOPROTEIN"/>
    <property type="match status" value="1"/>
</dbReference>
<gene>
    <name evidence="2" type="ORF">MZV50_19935</name>
</gene>
<reference evidence="2 3" key="1">
    <citation type="submission" date="2022-04" db="EMBL/GenBank/DDBJ databases">
        <title>Genome sequence of soybean root-associated Caulobacter segnis RL271.</title>
        <authorList>
            <person name="Longley R."/>
            <person name="Bonito G."/>
            <person name="Trigodet F."/>
            <person name="Crosson S."/>
            <person name="Fiebig A."/>
        </authorList>
    </citation>
    <scope>NUCLEOTIDE SEQUENCE [LARGE SCALE GENOMIC DNA]</scope>
    <source>
        <strain evidence="2 3">RL271</strain>
    </source>
</reference>
<feature type="chain" id="PRO_5046721864" description="Secreted protein" evidence="1">
    <location>
        <begin position="22"/>
        <end position="118"/>
    </location>
</feature>
<protein>
    <recommendedName>
        <fullName evidence="4">Secreted protein</fullName>
    </recommendedName>
</protein>
<sequence>MRLLPLPALAAVAALMLSACAPTAEPAAPSAQTLAAQCSAKGGSIQPVGKAQIPTCVIPYADAGKACTDKSQCEGACVLEGNLEPQENVTGACQKTNRQFGCYAKVVNGKTTGAICVD</sequence>
<organism evidence="2 3">
    <name type="scientific">Caulobacter segnis</name>
    <dbReference type="NCBI Taxonomy" id="88688"/>
    <lineage>
        <taxon>Bacteria</taxon>
        <taxon>Pseudomonadati</taxon>
        <taxon>Pseudomonadota</taxon>
        <taxon>Alphaproteobacteria</taxon>
        <taxon>Caulobacterales</taxon>
        <taxon>Caulobacteraceae</taxon>
        <taxon>Caulobacter</taxon>
    </lineage>
</organism>